<name>A0AAN9TKG6_9HEMI</name>
<evidence type="ECO:0000256" key="1">
    <source>
        <dbReference type="SAM" id="MobiDB-lite"/>
    </source>
</evidence>
<dbReference type="Proteomes" id="UP001367676">
    <property type="component" value="Unassembled WGS sequence"/>
</dbReference>
<accession>A0AAN9TKG6</accession>
<keyword evidence="3" id="KW-1185">Reference proteome</keyword>
<evidence type="ECO:0000313" key="2">
    <source>
        <dbReference type="EMBL" id="KAK7590819.1"/>
    </source>
</evidence>
<proteinExistence type="predicted"/>
<comment type="caution">
    <text evidence="2">The sequence shown here is derived from an EMBL/GenBank/DDBJ whole genome shotgun (WGS) entry which is preliminary data.</text>
</comment>
<dbReference type="EMBL" id="JBBCAQ010000022">
    <property type="protein sequence ID" value="KAK7590819.1"/>
    <property type="molecule type" value="Genomic_DNA"/>
</dbReference>
<feature type="region of interest" description="Disordered" evidence="1">
    <location>
        <begin position="90"/>
        <end position="118"/>
    </location>
</feature>
<feature type="compositionally biased region" description="Basic and acidic residues" evidence="1">
    <location>
        <begin position="91"/>
        <end position="108"/>
    </location>
</feature>
<sequence length="118" mass="13565">MCGQTFLRFSISIPSLFESLKVTVIIVILKKNYEVIKFISFVSVAMYALCRRLTLVKIGLQLRQVTMNLGQGHRLRSASNAAFIQTLDPHSTVKSEREREREREREVSEIASSEWNAF</sequence>
<organism evidence="2 3">
    <name type="scientific">Parthenolecanium corni</name>
    <dbReference type="NCBI Taxonomy" id="536013"/>
    <lineage>
        <taxon>Eukaryota</taxon>
        <taxon>Metazoa</taxon>
        <taxon>Ecdysozoa</taxon>
        <taxon>Arthropoda</taxon>
        <taxon>Hexapoda</taxon>
        <taxon>Insecta</taxon>
        <taxon>Pterygota</taxon>
        <taxon>Neoptera</taxon>
        <taxon>Paraneoptera</taxon>
        <taxon>Hemiptera</taxon>
        <taxon>Sternorrhyncha</taxon>
        <taxon>Coccoidea</taxon>
        <taxon>Coccidae</taxon>
        <taxon>Parthenolecanium</taxon>
    </lineage>
</organism>
<protein>
    <submittedName>
        <fullName evidence="2">Uncharacterized protein</fullName>
    </submittedName>
</protein>
<reference evidence="2 3" key="1">
    <citation type="submission" date="2024-03" db="EMBL/GenBank/DDBJ databases">
        <title>Adaptation during the transition from Ophiocordyceps entomopathogen to insect associate is accompanied by gene loss and intensified selection.</title>
        <authorList>
            <person name="Ward C.M."/>
            <person name="Onetto C.A."/>
            <person name="Borneman A.R."/>
        </authorList>
    </citation>
    <scope>NUCLEOTIDE SEQUENCE [LARGE SCALE GENOMIC DNA]</scope>
    <source>
        <strain evidence="2">AWRI1</strain>
        <tissue evidence="2">Single Adult Female</tissue>
    </source>
</reference>
<gene>
    <name evidence="2" type="ORF">V9T40_002432</name>
</gene>
<dbReference type="AlphaFoldDB" id="A0AAN9TKG6"/>
<evidence type="ECO:0000313" key="3">
    <source>
        <dbReference type="Proteomes" id="UP001367676"/>
    </source>
</evidence>